<evidence type="ECO:0000313" key="7">
    <source>
        <dbReference type="EMBL" id="GAG74032.1"/>
    </source>
</evidence>
<name>X1AXY7_9ZZZZ</name>
<proteinExistence type="predicted"/>
<dbReference type="Gene3D" id="1.20.1540.10">
    <property type="entry name" value="Rhomboid-like"/>
    <property type="match status" value="1"/>
</dbReference>
<protein>
    <recommendedName>
        <fullName evidence="6">Peptidase S54 rhomboid domain-containing protein</fullName>
    </recommendedName>
</protein>
<dbReference type="Pfam" id="PF01694">
    <property type="entry name" value="Rhomboid"/>
    <property type="match status" value="1"/>
</dbReference>
<keyword evidence="2 5" id="KW-0812">Transmembrane</keyword>
<dbReference type="GO" id="GO:0004252">
    <property type="term" value="F:serine-type endopeptidase activity"/>
    <property type="evidence" value="ECO:0007669"/>
    <property type="project" value="InterPro"/>
</dbReference>
<dbReference type="EMBL" id="BART01000647">
    <property type="protein sequence ID" value="GAG74032.1"/>
    <property type="molecule type" value="Genomic_DNA"/>
</dbReference>
<feature type="transmembrane region" description="Helical" evidence="5">
    <location>
        <begin position="43"/>
        <end position="65"/>
    </location>
</feature>
<dbReference type="GO" id="GO:0016020">
    <property type="term" value="C:membrane"/>
    <property type="evidence" value="ECO:0007669"/>
    <property type="project" value="UniProtKB-SubCell"/>
</dbReference>
<gene>
    <name evidence="7" type="ORF">S01H4_02817</name>
</gene>
<evidence type="ECO:0000259" key="6">
    <source>
        <dbReference type="Pfam" id="PF01694"/>
    </source>
</evidence>
<keyword evidence="4 5" id="KW-0472">Membrane</keyword>
<evidence type="ECO:0000256" key="1">
    <source>
        <dbReference type="ARBA" id="ARBA00004141"/>
    </source>
</evidence>
<feature type="transmembrane region" description="Helical" evidence="5">
    <location>
        <begin position="170"/>
        <end position="191"/>
    </location>
</feature>
<dbReference type="SUPFAM" id="SSF144091">
    <property type="entry name" value="Rhomboid-like"/>
    <property type="match status" value="1"/>
</dbReference>
<dbReference type="AlphaFoldDB" id="X1AXY7"/>
<dbReference type="InterPro" id="IPR050925">
    <property type="entry name" value="Rhomboid_protease_S54"/>
</dbReference>
<evidence type="ECO:0000256" key="4">
    <source>
        <dbReference type="ARBA" id="ARBA00023136"/>
    </source>
</evidence>
<feature type="transmembrane region" description="Helical" evidence="5">
    <location>
        <begin position="132"/>
        <end position="164"/>
    </location>
</feature>
<comment type="subcellular location">
    <subcellularLocation>
        <location evidence="1">Membrane</location>
        <topology evidence="1">Multi-pass membrane protein</topology>
    </subcellularLocation>
</comment>
<sequence length="210" mass="22912">MIVVNVAIFVGALVTGTFNQVNQEFGMKPKEVFAGQNLHTLFTSMFLHGGVLHILFNMWYLWIFGDNIEDVLGRGKFILFYLGAGLAASFVHAFSDPGSMIPTIGASGAIAGVLGAYALLYPWARVHTAVIFFYIIHLVMVPAVVIIGLWFVLQVISASVLWAAGATAGVAYWAHIGGFLAGMLLILPVWVKLRKRRRAGHVYTLRYGVG</sequence>
<organism evidence="7">
    <name type="scientific">marine sediment metagenome</name>
    <dbReference type="NCBI Taxonomy" id="412755"/>
    <lineage>
        <taxon>unclassified sequences</taxon>
        <taxon>metagenomes</taxon>
        <taxon>ecological metagenomes</taxon>
    </lineage>
</organism>
<keyword evidence="3 5" id="KW-1133">Transmembrane helix</keyword>
<evidence type="ECO:0000256" key="5">
    <source>
        <dbReference type="SAM" id="Phobius"/>
    </source>
</evidence>
<comment type="caution">
    <text evidence="7">The sequence shown here is derived from an EMBL/GenBank/DDBJ whole genome shotgun (WGS) entry which is preliminary data.</text>
</comment>
<dbReference type="InterPro" id="IPR035952">
    <property type="entry name" value="Rhomboid-like_sf"/>
</dbReference>
<dbReference type="PANTHER" id="PTHR43731">
    <property type="entry name" value="RHOMBOID PROTEASE"/>
    <property type="match status" value="1"/>
</dbReference>
<dbReference type="PANTHER" id="PTHR43731:SF26">
    <property type="entry name" value="RHOMBOID-LIKE PROTEIN 10, CHLOROPLASTIC"/>
    <property type="match status" value="1"/>
</dbReference>
<accession>X1AXY7</accession>
<feature type="transmembrane region" description="Helical" evidence="5">
    <location>
        <begin position="100"/>
        <end position="120"/>
    </location>
</feature>
<feature type="transmembrane region" description="Helical" evidence="5">
    <location>
        <begin position="77"/>
        <end position="94"/>
    </location>
</feature>
<feature type="domain" description="Peptidase S54 rhomboid" evidence="6">
    <location>
        <begin position="37"/>
        <end position="189"/>
    </location>
</feature>
<reference evidence="7" key="1">
    <citation type="journal article" date="2014" name="Front. Microbiol.">
        <title>High frequency of phylogenetically diverse reductive dehalogenase-homologous genes in deep subseafloor sedimentary metagenomes.</title>
        <authorList>
            <person name="Kawai M."/>
            <person name="Futagami T."/>
            <person name="Toyoda A."/>
            <person name="Takaki Y."/>
            <person name="Nishi S."/>
            <person name="Hori S."/>
            <person name="Arai W."/>
            <person name="Tsubouchi T."/>
            <person name="Morono Y."/>
            <person name="Uchiyama I."/>
            <person name="Ito T."/>
            <person name="Fujiyama A."/>
            <person name="Inagaki F."/>
            <person name="Takami H."/>
        </authorList>
    </citation>
    <scope>NUCLEOTIDE SEQUENCE</scope>
    <source>
        <strain evidence="7">Expedition CK06-06</strain>
    </source>
</reference>
<evidence type="ECO:0000256" key="2">
    <source>
        <dbReference type="ARBA" id="ARBA00022692"/>
    </source>
</evidence>
<dbReference type="InterPro" id="IPR022764">
    <property type="entry name" value="Peptidase_S54_rhomboid_dom"/>
</dbReference>
<evidence type="ECO:0000256" key="3">
    <source>
        <dbReference type="ARBA" id="ARBA00022989"/>
    </source>
</evidence>